<feature type="region of interest" description="Disordered" evidence="1">
    <location>
        <begin position="32"/>
        <end position="74"/>
    </location>
</feature>
<feature type="compositionally biased region" description="Low complexity" evidence="1">
    <location>
        <begin position="34"/>
        <end position="54"/>
    </location>
</feature>
<gene>
    <name evidence="2" type="ORF">VV02_06140</name>
</gene>
<dbReference type="OrthoDB" id="4860468at2"/>
<sequence>MPDDNIHSMYDRQTTWVEPWGYEDLGYDEGPTRSYGSGSYGASSYGGSSYDSGSYGAGPGSRSEPLSYDDLMPEPDGVRGRLTQLSLVDGRVVDITSGPVAGTRFLEYADEHDREIRRLADQRLRRMAPPPEPYEVMLGWLDGLVGGRANLEALDTATLSPAAPDLGLADRTAFQRQVVVSVAEHLDRVADRWFDDEVRSALHGALSAVLTHHAVRVLTAKSPEHAAGALCWAVGKANDLLGQGKVVTQTAVAEQLGLGSLSSGGSQMAESIRGLKPQGAHRPHLLSCPDLLALARPELLVARTRAQIIGWRDQALAAQAEHRAQGGMCSSCRREAALNTTD</sequence>
<dbReference type="KEGG" id="lmoi:VV02_06140"/>
<reference evidence="2 3" key="1">
    <citation type="submission" date="2015-03" db="EMBL/GenBank/DDBJ databases">
        <title>Luteipulveratus halotolerans sp. nov., a novel actinobacterium (Dermacoccaceae) from Sarawak, Malaysia.</title>
        <authorList>
            <person name="Juboi H."/>
            <person name="Basik A."/>
            <person name="Shamsul S.S."/>
            <person name="Arnold P."/>
            <person name="Schmitt E.K."/>
            <person name="Sanglier J.-J."/>
            <person name="Yeo T."/>
        </authorList>
    </citation>
    <scope>NUCLEOTIDE SEQUENCE [LARGE SCALE GENOMIC DNA]</scope>
    <source>
        <strain evidence="2 3">MN07-A0370</strain>
    </source>
</reference>
<dbReference type="AlphaFoldDB" id="A0A0K1JG11"/>
<evidence type="ECO:0000256" key="1">
    <source>
        <dbReference type="SAM" id="MobiDB-lite"/>
    </source>
</evidence>
<dbReference type="RefSeq" id="WP_052590456.1">
    <property type="nucleotide sequence ID" value="NZ_CP011112.1"/>
</dbReference>
<evidence type="ECO:0000313" key="2">
    <source>
        <dbReference type="EMBL" id="AKU15535.1"/>
    </source>
</evidence>
<organism evidence="2 3">
    <name type="scientific">Luteipulveratus mongoliensis</name>
    <dbReference type="NCBI Taxonomy" id="571913"/>
    <lineage>
        <taxon>Bacteria</taxon>
        <taxon>Bacillati</taxon>
        <taxon>Actinomycetota</taxon>
        <taxon>Actinomycetes</taxon>
        <taxon>Micrococcales</taxon>
        <taxon>Dermacoccaceae</taxon>
        <taxon>Luteipulveratus</taxon>
    </lineage>
</organism>
<name>A0A0K1JG11_9MICO</name>
<keyword evidence="3" id="KW-1185">Reference proteome</keyword>
<evidence type="ECO:0000313" key="3">
    <source>
        <dbReference type="Proteomes" id="UP000066480"/>
    </source>
</evidence>
<dbReference type="STRING" id="571913.VV02_06140"/>
<dbReference type="Proteomes" id="UP000066480">
    <property type="component" value="Chromosome"/>
</dbReference>
<proteinExistence type="predicted"/>
<dbReference type="EMBL" id="CP011112">
    <property type="protein sequence ID" value="AKU15535.1"/>
    <property type="molecule type" value="Genomic_DNA"/>
</dbReference>
<accession>A0A0K1JG11</accession>
<protein>
    <submittedName>
        <fullName evidence="2">Uncharacterized protein</fullName>
    </submittedName>
</protein>